<keyword evidence="2" id="KW-1185">Reference proteome</keyword>
<evidence type="ECO:0000313" key="1">
    <source>
        <dbReference type="EMBL" id="NHC34635.1"/>
    </source>
</evidence>
<dbReference type="InterPro" id="IPR025148">
    <property type="entry name" value="AtzG-like"/>
</dbReference>
<dbReference type="Pfam" id="PF13318">
    <property type="entry name" value="AtzG-like"/>
    <property type="match status" value="1"/>
</dbReference>
<dbReference type="RefSeq" id="WP_039716814.1">
    <property type="nucleotide sequence ID" value="NZ_JTJC03000002.1"/>
</dbReference>
<dbReference type="Proteomes" id="UP000031532">
    <property type="component" value="Unassembled WGS sequence"/>
</dbReference>
<proteinExistence type="predicted"/>
<dbReference type="OrthoDB" id="532581at2"/>
<protein>
    <submittedName>
        <fullName evidence="1">DUF4089 domain-containing protein</fullName>
    </submittedName>
</protein>
<comment type="caution">
    <text evidence="1">The sequence shown here is derived from an EMBL/GenBank/DDBJ whole genome shotgun (WGS) entry which is preliminary data.</text>
</comment>
<dbReference type="AlphaFoldDB" id="A0A9X5I470"/>
<organism evidence="1 2">
    <name type="scientific">Scytonema millei VB511283</name>
    <dbReference type="NCBI Taxonomy" id="1245923"/>
    <lineage>
        <taxon>Bacteria</taxon>
        <taxon>Bacillati</taxon>
        <taxon>Cyanobacteriota</taxon>
        <taxon>Cyanophyceae</taxon>
        <taxon>Nostocales</taxon>
        <taxon>Scytonemataceae</taxon>
        <taxon>Scytonema</taxon>
    </lineage>
</organism>
<dbReference type="EMBL" id="JTJC03000002">
    <property type="protein sequence ID" value="NHC34635.1"/>
    <property type="molecule type" value="Genomic_DNA"/>
</dbReference>
<sequence>MDEQQLDLAEYVDLMALVLDLPIPAAYRSGVVDNFAKIKAIAQIVHDFAIPEDIEAATVFEP</sequence>
<accession>A0A9X5I470</accession>
<reference evidence="1 2" key="1">
    <citation type="journal article" date="2015" name="Genome Announc.">
        <title>Draft Genome Sequence of the Terrestrial Cyanobacterium Scytonema millei VB511283, Isolated from Eastern India.</title>
        <authorList>
            <person name="Sen D."/>
            <person name="Chandrababunaidu M.M."/>
            <person name="Singh D."/>
            <person name="Sanghi N."/>
            <person name="Ghorai A."/>
            <person name="Mishra G.P."/>
            <person name="Madduluri M."/>
            <person name="Adhikary S.P."/>
            <person name="Tripathy S."/>
        </authorList>
    </citation>
    <scope>NUCLEOTIDE SEQUENCE [LARGE SCALE GENOMIC DNA]</scope>
    <source>
        <strain evidence="1 2">VB511283</strain>
    </source>
</reference>
<gene>
    <name evidence="1" type="ORF">QH73_0008165</name>
</gene>
<name>A0A9X5I470_9CYAN</name>
<evidence type="ECO:0000313" key="2">
    <source>
        <dbReference type="Proteomes" id="UP000031532"/>
    </source>
</evidence>